<evidence type="ECO:0000256" key="8">
    <source>
        <dbReference type="PIRSR" id="PIRSR602401-1"/>
    </source>
</evidence>
<evidence type="ECO:0008006" key="13">
    <source>
        <dbReference type="Google" id="ProtNLM"/>
    </source>
</evidence>
<keyword evidence="6 8" id="KW-0408">Iron</keyword>
<evidence type="ECO:0000256" key="6">
    <source>
        <dbReference type="ARBA" id="ARBA00023004"/>
    </source>
</evidence>
<dbReference type="CDD" id="cd11058">
    <property type="entry name" value="CYP60B-like"/>
    <property type="match status" value="1"/>
</dbReference>
<evidence type="ECO:0000256" key="5">
    <source>
        <dbReference type="ARBA" id="ARBA00023002"/>
    </source>
</evidence>
<dbReference type="InterPro" id="IPR036396">
    <property type="entry name" value="Cyt_P450_sf"/>
</dbReference>
<dbReference type="SUPFAM" id="SSF48264">
    <property type="entry name" value="Cytochrome P450"/>
    <property type="match status" value="1"/>
</dbReference>
<dbReference type="InterPro" id="IPR050121">
    <property type="entry name" value="Cytochrome_P450_monoxygenase"/>
</dbReference>
<dbReference type="InterPro" id="IPR017972">
    <property type="entry name" value="Cyt_P450_CS"/>
</dbReference>
<dbReference type="GO" id="GO:0020037">
    <property type="term" value="F:heme binding"/>
    <property type="evidence" value="ECO:0007669"/>
    <property type="project" value="InterPro"/>
</dbReference>
<keyword evidence="10" id="KW-0472">Membrane</keyword>
<keyword evidence="7 9" id="KW-0503">Monooxygenase</keyword>
<reference evidence="11" key="1">
    <citation type="submission" date="2021-07" db="EMBL/GenBank/DDBJ databases">
        <title>Genome Resource of American Ginseng Black Spot Pathogen Alternaria panax.</title>
        <authorList>
            <person name="Qiu C."/>
            <person name="Wang W."/>
            <person name="Liu Z."/>
        </authorList>
    </citation>
    <scope>NUCLEOTIDE SEQUENCE</scope>
    <source>
        <strain evidence="11">BNCC115425</strain>
    </source>
</reference>
<dbReference type="PANTHER" id="PTHR24305:SF29">
    <property type="entry name" value="BENZOATE-PARA-HYDROXYLASE"/>
    <property type="match status" value="1"/>
</dbReference>
<evidence type="ECO:0000313" key="11">
    <source>
        <dbReference type="EMBL" id="KAG9186437.1"/>
    </source>
</evidence>
<dbReference type="EMBL" id="JAANER010000008">
    <property type="protein sequence ID" value="KAG9186437.1"/>
    <property type="molecule type" value="Genomic_DNA"/>
</dbReference>
<gene>
    <name evidence="11" type="ORF">G6011_09545</name>
</gene>
<dbReference type="PRINTS" id="PR00463">
    <property type="entry name" value="EP450I"/>
</dbReference>
<dbReference type="InterPro" id="IPR002401">
    <property type="entry name" value="Cyt_P450_E_grp-I"/>
</dbReference>
<comment type="similarity">
    <text evidence="2 9">Belongs to the cytochrome P450 family.</text>
</comment>
<dbReference type="InterPro" id="IPR001128">
    <property type="entry name" value="Cyt_P450"/>
</dbReference>
<dbReference type="Gene3D" id="1.10.630.10">
    <property type="entry name" value="Cytochrome P450"/>
    <property type="match status" value="1"/>
</dbReference>
<dbReference type="PANTHER" id="PTHR24305">
    <property type="entry name" value="CYTOCHROME P450"/>
    <property type="match status" value="1"/>
</dbReference>
<name>A0AAD4FAZ0_9PLEO</name>
<proteinExistence type="inferred from homology"/>
<organism evidence="11 12">
    <name type="scientific">Alternaria panax</name>
    <dbReference type="NCBI Taxonomy" id="48097"/>
    <lineage>
        <taxon>Eukaryota</taxon>
        <taxon>Fungi</taxon>
        <taxon>Dikarya</taxon>
        <taxon>Ascomycota</taxon>
        <taxon>Pezizomycotina</taxon>
        <taxon>Dothideomycetes</taxon>
        <taxon>Pleosporomycetidae</taxon>
        <taxon>Pleosporales</taxon>
        <taxon>Pleosporineae</taxon>
        <taxon>Pleosporaceae</taxon>
        <taxon>Alternaria</taxon>
        <taxon>Alternaria sect. Panax</taxon>
    </lineage>
</organism>
<evidence type="ECO:0000256" key="3">
    <source>
        <dbReference type="ARBA" id="ARBA00022617"/>
    </source>
</evidence>
<keyword evidence="4 8" id="KW-0479">Metal-binding</keyword>
<evidence type="ECO:0000313" key="12">
    <source>
        <dbReference type="Proteomes" id="UP001199106"/>
    </source>
</evidence>
<dbReference type="GO" id="GO:0004497">
    <property type="term" value="F:monooxygenase activity"/>
    <property type="evidence" value="ECO:0007669"/>
    <property type="project" value="UniProtKB-KW"/>
</dbReference>
<keyword evidence="3 8" id="KW-0349">Heme</keyword>
<dbReference type="GO" id="GO:0005506">
    <property type="term" value="F:iron ion binding"/>
    <property type="evidence" value="ECO:0007669"/>
    <property type="project" value="InterPro"/>
</dbReference>
<dbReference type="Proteomes" id="UP001199106">
    <property type="component" value="Unassembled WGS sequence"/>
</dbReference>
<keyword evidence="5 9" id="KW-0560">Oxidoreductase</keyword>
<dbReference type="AlphaFoldDB" id="A0AAD4FAZ0"/>
<keyword evidence="12" id="KW-1185">Reference proteome</keyword>
<evidence type="ECO:0000256" key="9">
    <source>
        <dbReference type="RuleBase" id="RU000461"/>
    </source>
</evidence>
<evidence type="ECO:0000256" key="4">
    <source>
        <dbReference type="ARBA" id="ARBA00022723"/>
    </source>
</evidence>
<feature type="binding site" description="axial binding residue" evidence="8">
    <location>
        <position position="451"/>
    </location>
    <ligand>
        <name>heme</name>
        <dbReference type="ChEBI" id="CHEBI:30413"/>
    </ligand>
    <ligandPart>
        <name>Fe</name>
        <dbReference type="ChEBI" id="CHEBI:18248"/>
    </ligandPart>
</feature>
<accession>A0AAD4FAZ0</accession>
<comment type="caution">
    <text evidence="11">The sequence shown here is derived from an EMBL/GenBank/DDBJ whole genome shotgun (WGS) entry which is preliminary data.</text>
</comment>
<comment type="cofactor">
    <cofactor evidence="1 8">
        <name>heme</name>
        <dbReference type="ChEBI" id="CHEBI:30413"/>
    </cofactor>
</comment>
<evidence type="ECO:0000256" key="2">
    <source>
        <dbReference type="ARBA" id="ARBA00010617"/>
    </source>
</evidence>
<keyword evidence="10" id="KW-1133">Transmembrane helix</keyword>
<evidence type="ECO:0000256" key="7">
    <source>
        <dbReference type="ARBA" id="ARBA00023033"/>
    </source>
</evidence>
<dbReference type="PRINTS" id="PR00385">
    <property type="entry name" value="P450"/>
</dbReference>
<dbReference type="GO" id="GO:0016705">
    <property type="term" value="F:oxidoreductase activity, acting on paired donors, with incorporation or reduction of molecular oxygen"/>
    <property type="evidence" value="ECO:0007669"/>
    <property type="project" value="InterPro"/>
</dbReference>
<keyword evidence="10" id="KW-0812">Transmembrane</keyword>
<evidence type="ECO:0000256" key="10">
    <source>
        <dbReference type="SAM" id="Phobius"/>
    </source>
</evidence>
<evidence type="ECO:0000256" key="1">
    <source>
        <dbReference type="ARBA" id="ARBA00001971"/>
    </source>
</evidence>
<dbReference type="PROSITE" id="PS00086">
    <property type="entry name" value="CYTOCHROME_P450"/>
    <property type="match status" value="1"/>
</dbReference>
<feature type="transmembrane region" description="Helical" evidence="10">
    <location>
        <begin position="12"/>
        <end position="33"/>
    </location>
</feature>
<sequence length="511" mass="57473">MATNTSYFGLWLYVSTLAGSAYILVIIVYRIWFHPLSRFPGPKHMAISDLFSQWHAFVSMDMATYTPMLHRTYGNIVRIGPNRLAIEGSICWPEVYGARSTSDEDEFSKIKGFTFANDHLALVGANREDHRRQRRQMAPAFSATALQEQSGIIIHYIDKLISQLTASAKQGQSVDIVSLMNRTTFDIIGDLTFAESFHGLEGNTTFIDNIYGGLLGAAYRRFLLQFPILKPILALYVGLEDLHKASVARKENFLLGSLKGQARMAMGAERKDGRRDFATYMLRKDESEDAALSGKEVQALSSVLVIAGSDTIATALSGFHFLIGMYAKKKKILVDEIRLAFTDESEITVASTAKLTYLRAVIEETLRLYSPVPTLPPRVSPGAQVGGQWIPRGTIIQTWQTATNRNPDSFVDPDSFEPERWLSSEHSLSNARFLKDKKNVVKSFGNGSRDCIGKNLAYAEMRTIICRILFRFDMELVSGQEKWLDQRAAIAWLKGPLMVRYKLRHTLEEAW</sequence>
<protein>
    <recommendedName>
        <fullName evidence="13">Cytochrome P450</fullName>
    </recommendedName>
</protein>
<dbReference type="Pfam" id="PF00067">
    <property type="entry name" value="p450"/>
    <property type="match status" value="1"/>
</dbReference>